<dbReference type="RefSeq" id="WP_227425261.1">
    <property type="nucleotide sequence ID" value="NZ_CP071868.1"/>
</dbReference>
<organism evidence="1 2">
    <name type="scientific">Pengzhenrongella sicca</name>
    <dbReference type="NCBI Taxonomy" id="2819238"/>
    <lineage>
        <taxon>Bacteria</taxon>
        <taxon>Bacillati</taxon>
        <taxon>Actinomycetota</taxon>
        <taxon>Actinomycetes</taxon>
        <taxon>Micrococcales</taxon>
        <taxon>Pengzhenrongella</taxon>
    </lineage>
</organism>
<evidence type="ECO:0008006" key="3">
    <source>
        <dbReference type="Google" id="ProtNLM"/>
    </source>
</evidence>
<dbReference type="KEGG" id="psic:J4E96_08160"/>
<proteinExistence type="predicted"/>
<accession>A0A8A4ZK47</accession>
<evidence type="ECO:0000313" key="1">
    <source>
        <dbReference type="EMBL" id="QTE30886.1"/>
    </source>
</evidence>
<reference evidence="1" key="1">
    <citation type="submission" date="2021-03" db="EMBL/GenBank/DDBJ databases">
        <title>Pengzhenrongella sicca gen. nov., sp. nov., a new member of suborder Micrococcineae isolated from High-Arctic tundra soil.</title>
        <authorList>
            <person name="Peng F."/>
        </authorList>
    </citation>
    <scope>NUCLEOTIDE SEQUENCE</scope>
    <source>
        <strain evidence="1">LRZ-2</strain>
    </source>
</reference>
<dbReference type="SUPFAM" id="SSF88723">
    <property type="entry name" value="PIN domain-like"/>
    <property type="match status" value="1"/>
</dbReference>
<dbReference type="EMBL" id="CP071868">
    <property type="protein sequence ID" value="QTE30886.1"/>
    <property type="molecule type" value="Genomic_DNA"/>
</dbReference>
<dbReference type="AlphaFoldDB" id="A0A8A4ZK47"/>
<protein>
    <recommendedName>
        <fullName evidence="3">PIN domain-containing protein</fullName>
    </recommendedName>
</protein>
<sequence length="153" mass="16479">MNQTMYLVDSNALVALARHRILSAYFRAHCRVTADVLWEAREHPEQSALAEDVCELTPAVLEQVRAVMKTVDVGDTGLVDLYKNKGTADPGLIASALDAIAADEGKLLGDTWILVTNDRAVEAKAVEFGIAVVRPEILMEHIDTAAAQHGATG</sequence>
<evidence type="ECO:0000313" key="2">
    <source>
        <dbReference type="Proteomes" id="UP000663937"/>
    </source>
</evidence>
<keyword evidence="2" id="KW-1185">Reference proteome</keyword>
<gene>
    <name evidence="1" type="ORF">J4E96_08160</name>
</gene>
<dbReference type="Proteomes" id="UP000663937">
    <property type="component" value="Chromosome"/>
</dbReference>
<dbReference type="InterPro" id="IPR029060">
    <property type="entry name" value="PIN-like_dom_sf"/>
</dbReference>
<name>A0A8A4ZK47_9MICO</name>